<evidence type="ECO:0000256" key="1">
    <source>
        <dbReference type="HAMAP-Rule" id="MF_00469"/>
    </source>
</evidence>
<dbReference type="GO" id="GO:0006400">
    <property type="term" value="P:tRNA modification"/>
    <property type="evidence" value="ECO:0007669"/>
    <property type="project" value="UniProtKB-UniRule"/>
</dbReference>
<dbReference type="PATRIC" id="fig|1359184.3.peg.3284"/>
<evidence type="ECO:0000259" key="2">
    <source>
        <dbReference type="PROSITE" id="PS50206"/>
    </source>
</evidence>
<organism evidence="3 5">
    <name type="scientific">Orientia tsutsugamushi str. Gilliam</name>
    <dbReference type="NCBI Taxonomy" id="1359184"/>
    <lineage>
        <taxon>Bacteria</taxon>
        <taxon>Pseudomonadati</taxon>
        <taxon>Pseudomonadota</taxon>
        <taxon>Alphaproteobacteria</taxon>
        <taxon>Rickettsiales</taxon>
        <taxon>Rickettsiaceae</taxon>
        <taxon>Rickettsieae</taxon>
        <taxon>Orientia</taxon>
    </lineage>
</organism>
<dbReference type="AlphaFoldDB" id="A0A0F3MBU8"/>
<dbReference type="InterPro" id="IPR001763">
    <property type="entry name" value="Rhodanese-like_dom"/>
</dbReference>
<name>A0A0F3MBU8_ORITS</name>
<dbReference type="HAMAP" id="MF_00469">
    <property type="entry name" value="TrhO"/>
    <property type="match status" value="1"/>
</dbReference>
<dbReference type="Pfam" id="PF00581">
    <property type="entry name" value="Rhodanese"/>
    <property type="match status" value="1"/>
</dbReference>
<dbReference type="SMART" id="SM00450">
    <property type="entry name" value="RHOD"/>
    <property type="match status" value="1"/>
</dbReference>
<dbReference type="Gene3D" id="3.30.70.100">
    <property type="match status" value="1"/>
</dbReference>
<dbReference type="GO" id="GO:0016705">
    <property type="term" value="F:oxidoreductase activity, acting on paired donors, with incorporation or reduction of molecular oxygen"/>
    <property type="evidence" value="ECO:0007669"/>
    <property type="project" value="UniProtKB-UniRule"/>
</dbReference>
<dbReference type="SUPFAM" id="SSF52821">
    <property type="entry name" value="Rhodanese/Cell cycle control phosphatase"/>
    <property type="match status" value="1"/>
</dbReference>
<dbReference type="InterPro" id="IPR036873">
    <property type="entry name" value="Rhodanese-like_dom_sf"/>
</dbReference>
<reference evidence="4" key="2">
    <citation type="submission" date="2018-03" db="EMBL/GenBank/DDBJ databases">
        <authorList>
            <person name="Keele B.F."/>
        </authorList>
    </citation>
    <scope>NUCLEOTIDE SEQUENCE [LARGE SCALE GENOMIC DNA]</scope>
    <source>
        <strain evidence="4">Gilliam</strain>
    </source>
</reference>
<dbReference type="EMBL" id="LS398551">
    <property type="protein sequence ID" value="SPR12489.1"/>
    <property type="molecule type" value="Genomic_DNA"/>
</dbReference>
<dbReference type="InterPro" id="IPR020936">
    <property type="entry name" value="TrhO"/>
</dbReference>
<dbReference type="Proteomes" id="UP000244959">
    <property type="component" value="Chromosome I"/>
</dbReference>
<keyword evidence="1" id="KW-0560">Oxidoreductase</keyword>
<keyword evidence="6" id="KW-1185">Reference proteome</keyword>
<reference evidence="3 5" key="1">
    <citation type="submission" date="2015-02" db="EMBL/GenBank/DDBJ databases">
        <title>Genome Sequencing of Rickettsiales.</title>
        <authorList>
            <person name="Daugherty S.C."/>
            <person name="Su Q."/>
            <person name="Abolude K."/>
            <person name="Beier-Sexton M."/>
            <person name="Carlyon J.A."/>
            <person name="Carter R."/>
            <person name="Day N.P."/>
            <person name="Dumler S.J."/>
            <person name="Dyachenko V."/>
            <person name="Godinez A."/>
            <person name="Kurtti T.J."/>
            <person name="Lichay M."/>
            <person name="Mullins K.E."/>
            <person name="Ott S."/>
            <person name="Pappas-Brown V."/>
            <person name="Paris D.H."/>
            <person name="Patel P."/>
            <person name="Richards A.L."/>
            <person name="Sadzewicz L."/>
            <person name="Sears K."/>
            <person name="Seidman D."/>
            <person name="Sengamalay N."/>
            <person name="Stenos J."/>
            <person name="Tallon L.J."/>
            <person name="Vincent G."/>
            <person name="Fraser C.M."/>
            <person name="Munderloh U."/>
            <person name="Dunning-Hotopp J.C."/>
        </authorList>
    </citation>
    <scope>NUCLEOTIDE SEQUENCE [LARGE SCALE GENOMIC DNA]</scope>
    <source>
        <strain evidence="3 5">Gilliam</strain>
    </source>
</reference>
<proteinExistence type="inferred from homology"/>
<comment type="catalytic activity">
    <reaction evidence="1">
        <text>uridine(34) in tRNA + AH2 + O2 = 5-hydroxyuridine(34) in tRNA + A + H2O</text>
        <dbReference type="Rhea" id="RHEA:64224"/>
        <dbReference type="Rhea" id="RHEA-COMP:11727"/>
        <dbReference type="Rhea" id="RHEA-COMP:13381"/>
        <dbReference type="ChEBI" id="CHEBI:13193"/>
        <dbReference type="ChEBI" id="CHEBI:15377"/>
        <dbReference type="ChEBI" id="CHEBI:15379"/>
        <dbReference type="ChEBI" id="CHEBI:17499"/>
        <dbReference type="ChEBI" id="CHEBI:65315"/>
        <dbReference type="ChEBI" id="CHEBI:136877"/>
    </reaction>
</comment>
<evidence type="ECO:0000313" key="5">
    <source>
        <dbReference type="Proteomes" id="UP000033769"/>
    </source>
</evidence>
<evidence type="ECO:0000313" key="4">
    <source>
        <dbReference type="EMBL" id="SPR12489.1"/>
    </source>
</evidence>
<gene>
    <name evidence="1" type="primary">trhO</name>
    <name evidence="4" type="ORF">GILLIAM_02518</name>
    <name evidence="3" type="ORF">OTSGILL_0881</name>
</gene>
<dbReference type="PANTHER" id="PTHR43268">
    <property type="entry name" value="THIOSULFATE SULFURTRANSFERASE/RHODANESE-LIKE DOMAIN-CONTAINING PROTEIN 2"/>
    <property type="match status" value="1"/>
</dbReference>
<dbReference type="EC" id="1.14.-.-" evidence="1"/>
<protein>
    <recommendedName>
        <fullName evidence="1">tRNA uridine(34) hydroxylase</fullName>
        <ecNumber evidence="1">1.14.-.-</ecNumber>
    </recommendedName>
    <alternativeName>
        <fullName evidence="1">tRNA hydroxylation protein O</fullName>
    </alternativeName>
</protein>
<dbReference type="CDD" id="cd01518">
    <property type="entry name" value="RHOD_YceA"/>
    <property type="match status" value="1"/>
</dbReference>
<comment type="similarity">
    <text evidence="1">Belongs to the TrhO family.</text>
</comment>
<evidence type="ECO:0000313" key="6">
    <source>
        <dbReference type="Proteomes" id="UP000244959"/>
    </source>
</evidence>
<feature type="domain" description="Rhodanese" evidence="2">
    <location>
        <begin position="126"/>
        <end position="220"/>
    </location>
</feature>
<keyword evidence="1" id="KW-0819">tRNA processing</keyword>
<reference evidence="6" key="3">
    <citation type="submission" date="2018-03" db="EMBL/GenBank/DDBJ databases">
        <authorList>
            <person name="Batty M. E."/>
            <person name="Batty M E."/>
        </authorList>
    </citation>
    <scope>NUCLEOTIDE SEQUENCE [LARGE SCALE GENOMIC DNA]</scope>
    <source>
        <strain evidence="6">Gilliam</strain>
    </source>
</reference>
<dbReference type="Proteomes" id="UP000033769">
    <property type="component" value="Unassembled WGS sequence"/>
</dbReference>
<accession>A0A0F3MBU8</accession>
<dbReference type="Gene3D" id="3.40.250.10">
    <property type="entry name" value="Rhodanese-like domain"/>
    <property type="match status" value="1"/>
</dbReference>
<dbReference type="PANTHER" id="PTHR43268:SF3">
    <property type="entry name" value="RHODANESE-LIKE DOMAIN-CONTAINING PROTEIN 7-RELATED"/>
    <property type="match status" value="1"/>
</dbReference>
<dbReference type="NCBIfam" id="NF002397">
    <property type="entry name" value="PRK01415.1"/>
    <property type="match status" value="1"/>
</dbReference>
<evidence type="ECO:0000313" key="3">
    <source>
        <dbReference type="EMBL" id="KJV53248.1"/>
    </source>
</evidence>
<dbReference type="InterPro" id="IPR040503">
    <property type="entry name" value="TRHO_N"/>
</dbReference>
<dbReference type="PROSITE" id="PS50206">
    <property type="entry name" value="RHODANESE_3"/>
    <property type="match status" value="1"/>
</dbReference>
<dbReference type="EMBL" id="LANO01000010">
    <property type="protein sequence ID" value="KJV53248.1"/>
    <property type="molecule type" value="Genomic_DNA"/>
</dbReference>
<dbReference type="Pfam" id="PF17773">
    <property type="entry name" value="UPF0176_N"/>
    <property type="match status" value="1"/>
</dbReference>
<sequence length="249" mass="28359">MIKLPFSIASFYYFTNIEDLDTLLPRLLLLCKKKYIKGTIIIAKEGINGSIAGTNDNINIVLNQIKDIFGDTIDLNVKINYCSYNPFDKLKVKLKNEIIALGVGSINAQALMGEYIQANEWDSFILRPDCIVIDTRNNYETNIGAFKNAVIPNTDTFKQFPDWVQRNKDKLKGKKIAMYCTGGIRCVKSTAYLKNIGFDQVYHLKGGILKYLMDTGNLQNLWQGNCFVFDNRIAVDNKLRPVNTRIQYT</sequence>
<comment type="function">
    <text evidence="1">Catalyzes oxygen-dependent 5-hydroxyuridine (ho5U) modification at position 34 in tRNAs.</text>
</comment>